<proteinExistence type="inferred from homology"/>
<keyword evidence="5 10" id="KW-0813">Transport</keyword>
<evidence type="ECO:0000256" key="8">
    <source>
        <dbReference type="ARBA" id="ARBA00023034"/>
    </source>
</evidence>
<dbReference type="FunFam" id="1.25.40.660:FF:000003">
    <property type="entry name" value="Vacuolar protein sorting-associated protein 35"/>
    <property type="match status" value="1"/>
</dbReference>
<gene>
    <name evidence="12" type="primary">LOC100907286</name>
</gene>
<evidence type="ECO:0000256" key="10">
    <source>
        <dbReference type="PIRNR" id="PIRNR009375"/>
    </source>
</evidence>
<dbReference type="GO" id="GO:0030906">
    <property type="term" value="C:retromer, cargo-selective complex"/>
    <property type="evidence" value="ECO:0007669"/>
    <property type="project" value="InterPro"/>
</dbReference>
<evidence type="ECO:0000256" key="9">
    <source>
        <dbReference type="ARBA" id="ARBA00023136"/>
    </source>
</evidence>
<dbReference type="InterPro" id="IPR005378">
    <property type="entry name" value="Vps35"/>
</dbReference>
<dbReference type="PANTHER" id="PTHR11099">
    <property type="entry name" value="VACUOLAR SORTING PROTEIN 35"/>
    <property type="match status" value="1"/>
</dbReference>
<dbReference type="Pfam" id="PF03635">
    <property type="entry name" value="Vps35"/>
    <property type="match status" value="1"/>
</dbReference>
<dbReference type="PANTHER" id="PTHR11099:SF0">
    <property type="entry name" value="VACUOLAR PROTEIN SORTING-ASSOCIATED PROTEIN 35"/>
    <property type="match status" value="1"/>
</dbReference>
<evidence type="ECO:0000313" key="12">
    <source>
        <dbReference type="RefSeq" id="XP_003745505.1"/>
    </source>
</evidence>
<evidence type="ECO:0000256" key="2">
    <source>
        <dbReference type="ARBA" id="ARBA00004394"/>
    </source>
</evidence>
<evidence type="ECO:0000313" key="11">
    <source>
        <dbReference type="Proteomes" id="UP000694867"/>
    </source>
</evidence>
<dbReference type="GeneID" id="100907286"/>
<dbReference type="RefSeq" id="XP_003745505.1">
    <property type="nucleotide sequence ID" value="XM_003745457.1"/>
</dbReference>
<dbReference type="PIRSF" id="PIRSF009375">
    <property type="entry name" value="Retromer_Vps35"/>
    <property type="match status" value="1"/>
</dbReference>
<evidence type="ECO:0000256" key="6">
    <source>
        <dbReference type="ARBA" id="ARBA00022490"/>
    </source>
</evidence>
<sequence>MPATPLTPGEDQEKLLDDAVAVVKVQAFQMKRMLDKDKLMDALKHASNMLGELRTALLSPKNYYELYMAVTTELCHLEIYLLDEVDEHKGRKMSDLYELVQYAGNIIPRLYLLITVGLVYMRAHPGSRKDILKDLVEMCRGVQHPLRGLFLRNYLLQCTRNVLPDSDGVEDTQNPQNPLSPDARDGLLMYTRESEIGMPGTVKDSVDFVLANFGEMNKLWVRMQHQGHSRDRERREKERQELRLLVGTNLVRLSQLDAVNLDRYKKMVLPGILEQVVSCRDPIAQEYLMECIIQVFPDEFHLQTLQSFLKSCAELRQQVNVKTVIISLIERLAAYATRVDGPGIPANIPLFEIFSEQISTIIQSREEMPSQDIIALQVALVNLAIKCYKDRIDYIDLVLNKTAEIFARQGIKSVQSDTPVGKEMLKLLRMPVDTYNDVITLLKLENLVSCLDMLDVKGRKTMAILIANNMIDNETKLTTTDQVNTVLSKLLDVLIQAEGESLDSVDIEDFVEEQNLVARLISLMQSDSPDDQYSILNSARKLLANGGPDRIRFTLPTIVFQFLQLAGRYSQIREEDEKWSKKVAKIFQHVHQTISALTKAEGCSADLTLRLYLEAAQAADRIDFADHETVAYEFLSQAFSLLEEEVSDSKAQLAAITLIIGTLQQMSCFSEESHAPLRNQCALVAANLLKKPDQCRAVSTCAHVFWSGKTNSGQELRDGKRVAECLKKGLRFASQCMDSGVQAQLFCELLNSYVYFFEKGNVEHIKVDTLNQLIAKIKELMPTVEKCDEVEQIQAHFERTLERLSSKKGEPLYEGLTL</sequence>
<accession>A0AAJ6QVS5</accession>
<organism evidence="11 12">
    <name type="scientific">Galendromus occidentalis</name>
    <name type="common">western predatory mite</name>
    <dbReference type="NCBI Taxonomy" id="34638"/>
    <lineage>
        <taxon>Eukaryota</taxon>
        <taxon>Metazoa</taxon>
        <taxon>Ecdysozoa</taxon>
        <taxon>Arthropoda</taxon>
        <taxon>Chelicerata</taxon>
        <taxon>Arachnida</taxon>
        <taxon>Acari</taxon>
        <taxon>Parasitiformes</taxon>
        <taxon>Mesostigmata</taxon>
        <taxon>Gamasina</taxon>
        <taxon>Phytoseioidea</taxon>
        <taxon>Phytoseiidae</taxon>
        <taxon>Typhlodrominae</taxon>
        <taxon>Galendromus</taxon>
    </lineage>
</organism>
<keyword evidence="6" id="KW-0963">Cytoplasm</keyword>
<reference evidence="12" key="1">
    <citation type="submission" date="2025-08" db="UniProtKB">
        <authorList>
            <consortium name="RefSeq"/>
        </authorList>
    </citation>
    <scope>IDENTIFICATION</scope>
</reference>
<dbReference type="GO" id="GO:0000139">
    <property type="term" value="C:Golgi membrane"/>
    <property type="evidence" value="ECO:0007669"/>
    <property type="project" value="UniProtKB-SubCell"/>
</dbReference>
<comment type="subcellular location">
    <subcellularLocation>
        <location evidence="3">Cytoplasm</location>
    </subcellularLocation>
    <subcellularLocation>
        <location evidence="2">Golgi apparatus membrane</location>
    </subcellularLocation>
    <subcellularLocation>
        <location evidence="1">Membrane</location>
        <topology evidence="1">Peripheral membrane protein</topology>
    </subcellularLocation>
</comment>
<dbReference type="GO" id="GO:0006886">
    <property type="term" value="P:intracellular protein transport"/>
    <property type="evidence" value="ECO:0007669"/>
    <property type="project" value="TreeGrafter"/>
</dbReference>
<dbReference type="SUPFAM" id="SSF48371">
    <property type="entry name" value="ARM repeat"/>
    <property type="match status" value="1"/>
</dbReference>
<dbReference type="GO" id="GO:0042147">
    <property type="term" value="P:retrograde transport, endosome to Golgi"/>
    <property type="evidence" value="ECO:0007669"/>
    <property type="project" value="InterPro"/>
</dbReference>
<dbReference type="GO" id="GO:0005829">
    <property type="term" value="C:cytosol"/>
    <property type="evidence" value="ECO:0007669"/>
    <property type="project" value="GOC"/>
</dbReference>
<evidence type="ECO:0000256" key="3">
    <source>
        <dbReference type="ARBA" id="ARBA00004496"/>
    </source>
</evidence>
<dbReference type="InterPro" id="IPR016024">
    <property type="entry name" value="ARM-type_fold"/>
</dbReference>
<evidence type="ECO:0000256" key="7">
    <source>
        <dbReference type="ARBA" id="ARBA00022927"/>
    </source>
</evidence>
<dbReference type="Proteomes" id="UP000694867">
    <property type="component" value="Unplaced"/>
</dbReference>
<keyword evidence="11" id="KW-1185">Reference proteome</keyword>
<keyword evidence="8" id="KW-0333">Golgi apparatus</keyword>
<evidence type="ECO:0000256" key="4">
    <source>
        <dbReference type="ARBA" id="ARBA00006536"/>
    </source>
</evidence>
<comment type="similarity">
    <text evidence="4 10">Belongs to the VPS35 family.</text>
</comment>
<dbReference type="GO" id="GO:0005770">
    <property type="term" value="C:late endosome"/>
    <property type="evidence" value="ECO:0007669"/>
    <property type="project" value="TreeGrafter"/>
</dbReference>
<name>A0AAJ6QVS5_9ACAR</name>
<comment type="function">
    <text evidence="10">Plays a role in vesicular protein sorting.</text>
</comment>
<keyword evidence="7 10" id="KW-0653">Protein transport</keyword>
<evidence type="ECO:0000256" key="5">
    <source>
        <dbReference type="ARBA" id="ARBA00022448"/>
    </source>
</evidence>
<keyword evidence="9" id="KW-0472">Membrane</keyword>
<dbReference type="KEGG" id="goe:100907286"/>
<evidence type="ECO:0000256" key="1">
    <source>
        <dbReference type="ARBA" id="ARBA00004170"/>
    </source>
</evidence>
<dbReference type="Gene3D" id="1.25.40.660">
    <property type="entry name" value="Vacuolar protein sorting-associated protein 35, helical subcomplex Vps35-C"/>
    <property type="match status" value="1"/>
</dbReference>
<dbReference type="CTD" id="55737"/>
<dbReference type="AlphaFoldDB" id="A0AAJ6QVS5"/>
<dbReference type="InterPro" id="IPR042491">
    <property type="entry name" value="Vps35_C"/>
</dbReference>
<protein>
    <recommendedName>
        <fullName evidence="10">Vacuolar protein sorting-associated protein 35</fullName>
    </recommendedName>
</protein>